<dbReference type="PANTHER" id="PTHR43582:SF2">
    <property type="entry name" value="LINEARMYCIN RESISTANCE ATP-BINDING PROTEIN LNRL"/>
    <property type="match status" value="1"/>
</dbReference>
<sequence length="318" mass="35316">MIQSSPPALEIDQLTKRFGTREALRGVSFRLEAGERLAFLGPNGAGKTTLIRSIAARTSPSGGSIKIFGQSPDDSRTHQLIGFVPQEIALYGDLTARQNLKAFGRFYGLKGTLLRQRLSWALEWTGLADRANELVRNFSGGMKRRINIACGVLHRPQLILLDEPTVGVDPQSREHIFGMLDKLNDAGTAILLTTHNLDEAQSRSDRIVVIDHGRMVADGTFSELVQETVGNSRLVKVRLDKPLTRPIELTGMRTTLEERVVGQSGEQSIHTRLSDVNEDLGRLVQLIKRNGYQVADLEIRSPSLRHVFLHLTGQELRD</sequence>
<protein>
    <submittedName>
        <fullName evidence="4">Daunorubicin/doxorubicin resistance ATP-binding protein DrrA</fullName>
        <ecNumber evidence="4">3.6.3.-</ecNumber>
    </submittedName>
</protein>
<dbReference type="PROSITE" id="PS00211">
    <property type="entry name" value="ABC_TRANSPORTER_1"/>
    <property type="match status" value="1"/>
</dbReference>
<dbReference type="OrthoDB" id="9804819at2"/>
<evidence type="ECO:0000313" key="4">
    <source>
        <dbReference type="EMBL" id="QDT59883.1"/>
    </source>
</evidence>
<dbReference type="PROSITE" id="PS50893">
    <property type="entry name" value="ABC_TRANSPORTER_2"/>
    <property type="match status" value="1"/>
</dbReference>
<dbReference type="GO" id="GO:0005524">
    <property type="term" value="F:ATP binding"/>
    <property type="evidence" value="ECO:0007669"/>
    <property type="project" value="UniProtKB-KW"/>
</dbReference>
<dbReference type="InterPro" id="IPR003593">
    <property type="entry name" value="AAA+_ATPase"/>
</dbReference>
<evidence type="ECO:0000256" key="2">
    <source>
        <dbReference type="ARBA" id="ARBA00022840"/>
    </source>
</evidence>
<dbReference type="GO" id="GO:0016887">
    <property type="term" value="F:ATP hydrolysis activity"/>
    <property type="evidence" value="ECO:0007669"/>
    <property type="project" value="InterPro"/>
</dbReference>
<keyword evidence="4" id="KW-0378">Hydrolase</keyword>
<dbReference type="Gene3D" id="3.40.50.300">
    <property type="entry name" value="P-loop containing nucleotide triphosphate hydrolases"/>
    <property type="match status" value="1"/>
</dbReference>
<dbReference type="PANTHER" id="PTHR43582">
    <property type="entry name" value="LINEARMYCIN RESISTANCE ATP-BINDING PROTEIN LNRL"/>
    <property type="match status" value="1"/>
</dbReference>
<organism evidence="4 5">
    <name type="scientific">Stieleria bergensis</name>
    <dbReference type="NCBI Taxonomy" id="2528025"/>
    <lineage>
        <taxon>Bacteria</taxon>
        <taxon>Pseudomonadati</taxon>
        <taxon>Planctomycetota</taxon>
        <taxon>Planctomycetia</taxon>
        <taxon>Pirellulales</taxon>
        <taxon>Pirellulaceae</taxon>
        <taxon>Stieleria</taxon>
    </lineage>
</organism>
<feature type="domain" description="ABC transporter" evidence="3">
    <location>
        <begin position="9"/>
        <end position="237"/>
    </location>
</feature>
<dbReference type="AlphaFoldDB" id="A0A517SUU9"/>
<keyword evidence="5" id="KW-1185">Reference proteome</keyword>
<dbReference type="Proteomes" id="UP000315003">
    <property type="component" value="Chromosome"/>
</dbReference>
<gene>
    <name evidence="4" type="primary">drrA_2</name>
    <name evidence="4" type="ORF">SV7mr_23960</name>
</gene>
<dbReference type="SUPFAM" id="SSF52540">
    <property type="entry name" value="P-loop containing nucleoside triphosphate hydrolases"/>
    <property type="match status" value="1"/>
</dbReference>
<evidence type="ECO:0000259" key="3">
    <source>
        <dbReference type="PROSITE" id="PS50893"/>
    </source>
</evidence>
<keyword evidence="1" id="KW-0547">Nucleotide-binding</keyword>
<dbReference type="InterPro" id="IPR027417">
    <property type="entry name" value="P-loop_NTPase"/>
</dbReference>
<dbReference type="EMBL" id="CP036272">
    <property type="protein sequence ID" value="QDT59883.1"/>
    <property type="molecule type" value="Genomic_DNA"/>
</dbReference>
<keyword evidence="2 4" id="KW-0067">ATP-binding</keyword>
<dbReference type="Pfam" id="PF00005">
    <property type="entry name" value="ABC_tran"/>
    <property type="match status" value="1"/>
</dbReference>
<proteinExistence type="predicted"/>
<evidence type="ECO:0000313" key="5">
    <source>
        <dbReference type="Proteomes" id="UP000315003"/>
    </source>
</evidence>
<dbReference type="SMART" id="SM00382">
    <property type="entry name" value="AAA"/>
    <property type="match status" value="1"/>
</dbReference>
<evidence type="ECO:0000256" key="1">
    <source>
        <dbReference type="ARBA" id="ARBA00022741"/>
    </source>
</evidence>
<dbReference type="RefSeq" id="WP_145272028.1">
    <property type="nucleotide sequence ID" value="NZ_CP036272.1"/>
</dbReference>
<name>A0A517SUU9_9BACT</name>
<dbReference type="InterPro" id="IPR003439">
    <property type="entry name" value="ABC_transporter-like_ATP-bd"/>
</dbReference>
<dbReference type="InterPro" id="IPR017871">
    <property type="entry name" value="ABC_transporter-like_CS"/>
</dbReference>
<reference evidence="4 5" key="1">
    <citation type="submission" date="2019-02" db="EMBL/GenBank/DDBJ databases">
        <title>Deep-cultivation of Planctomycetes and their phenomic and genomic characterization uncovers novel biology.</title>
        <authorList>
            <person name="Wiegand S."/>
            <person name="Jogler M."/>
            <person name="Boedeker C."/>
            <person name="Pinto D."/>
            <person name="Vollmers J."/>
            <person name="Rivas-Marin E."/>
            <person name="Kohn T."/>
            <person name="Peeters S.H."/>
            <person name="Heuer A."/>
            <person name="Rast P."/>
            <person name="Oberbeckmann S."/>
            <person name="Bunk B."/>
            <person name="Jeske O."/>
            <person name="Meyerdierks A."/>
            <person name="Storesund J.E."/>
            <person name="Kallscheuer N."/>
            <person name="Luecker S."/>
            <person name="Lage O.M."/>
            <person name="Pohl T."/>
            <person name="Merkel B.J."/>
            <person name="Hornburger P."/>
            <person name="Mueller R.-W."/>
            <person name="Bruemmer F."/>
            <person name="Labrenz M."/>
            <person name="Spormann A.M."/>
            <person name="Op den Camp H."/>
            <person name="Overmann J."/>
            <person name="Amann R."/>
            <person name="Jetten M.S.M."/>
            <person name="Mascher T."/>
            <person name="Medema M.H."/>
            <person name="Devos D.P."/>
            <person name="Kaster A.-K."/>
            <person name="Ovreas L."/>
            <person name="Rohde M."/>
            <person name="Galperin M.Y."/>
            <person name="Jogler C."/>
        </authorList>
    </citation>
    <scope>NUCLEOTIDE SEQUENCE [LARGE SCALE GENOMIC DNA]</scope>
    <source>
        <strain evidence="4 5">SV_7m_r</strain>
    </source>
</reference>
<accession>A0A517SUU9</accession>
<dbReference type="EC" id="3.6.3.-" evidence="4"/>